<dbReference type="InterPro" id="IPR017930">
    <property type="entry name" value="Myb_dom"/>
</dbReference>
<dbReference type="STRING" id="37360.A0A0G4J177"/>
<dbReference type="GO" id="GO:0000785">
    <property type="term" value="C:chromatin"/>
    <property type="evidence" value="ECO:0007669"/>
    <property type="project" value="TreeGrafter"/>
</dbReference>
<dbReference type="PROSITE" id="PS51294">
    <property type="entry name" value="HTH_MYB"/>
    <property type="match status" value="1"/>
</dbReference>
<dbReference type="OrthoDB" id="10250354at2759"/>
<dbReference type="Gene3D" id="1.10.10.60">
    <property type="entry name" value="Homeodomain-like"/>
    <property type="match status" value="1"/>
</dbReference>
<evidence type="ECO:0000313" key="4">
    <source>
        <dbReference type="Proteomes" id="UP000039324"/>
    </source>
</evidence>
<evidence type="ECO:0000313" key="3">
    <source>
        <dbReference type="EMBL" id="CEP01066.1"/>
    </source>
</evidence>
<dbReference type="SUPFAM" id="SSF46689">
    <property type="entry name" value="Homeodomain-like"/>
    <property type="match status" value="1"/>
</dbReference>
<dbReference type="InterPro" id="IPR001005">
    <property type="entry name" value="SANT/Myb"/>
</dbReference>
<accession>A0A0G4J177</accession>
<dbReference type="GO" id="GO:0006357">
    <property type="term" value="P:regulation of transcription by RNA polymerase II"/>
    <property type="evidence" value="ECO:0007669"/>
    <property type="project" value="TreeGrafter"/>
</dbReference>
<dbReference type="GO" id="GO:0005654">
    <property type="term" value="C:nucleoplasm"/>
    <property type="evidence" value="ECO:0007669"/>
    <property type="project" value="UniProtKB-ARBA"/>
</dbReference>
<dbReference type="Proteomes" id="UP000039324">
    <property type="component" value="Unassembled WGS sequence"/>
</dbReference>
<dbReference type="Pfam" id="PF00249">
    <property type="entry name" value="Myb_DNA-binding"/>
    <property type="match status" value="1"/>
</dbReference>
<reference evidence="3 4" key="1">
    <citation type="submission" date="2015-02" db="EMBL/GenBank/DDBJ databases">
        <authorList>
            <person name="Chooi Y.-H."/>
        </authorList>
    </citation>
    <scope>NUCLEOTIDE SEQUENCE [LARGE SCALE GENOMIC DNA]</scope>
    <source>
        <strain evidence="3">E3</strain>
    </source>
</reference>
<dbReference type="EMBL" id="CDSF01000107">
    <property type="protein sequence ID" value="CEP01066.1"/>
    <property type="molecule type" value="Genomic_DNA"/>
</dbReference>
<dbReference type="InterPro" id="IPR009057">
    <property type="entry name" value="Homeodomain-like_sf"/>
</dbReference>
<dbReference type="GO" id="GO:0032991">
    <property type="term" value="C:protein-containing complex"/>
    <property type="evidence" value="ECO:0007669"/>
    <property type="project" value="UniProtKB-ARBA"/>
</dbReference>
<proteinExistence type="predicted"/>
<organism evidence="3 4">
    <name type="scientific">Plasmodiophora brassicae</name>
    <name type="common">Clubroot disease agent</name>
    <dbReference type="NCBI Taxonomy" id="37360"/>
    <lineage>
        <taxon>Eukaryota</taxon>
        <taxon>Sar</taxon>
        <taxon>Rhizaria</taxon>
        <taxon>Endomyxa</taxon>
        <taxon>Phytomyxea</taxon>
        <taxon>Plasmodiophorida</taxon>
        <taxon>Plasmodiophoridae</taxon>
        <taxon>Plasmodiophora</taxon>
    </lineage>
</organism>
<keyword evidence="4" id="KW-1185">Reference proteome</keyword>
<protein>
    <submittedName>
        <fullName evidence="3">Uncharacterized protein</fullName>
    </submittedName>
</protein>
<dbReference type="SMART" id="SM00717">
    <property type="entry name" value="SANT"/>
    <property type="match status" value="1"/>
</dbReference>
<dbReference type="AlphaFoldDB" id="A0A0G4J177"/>
<dbReference type="CDD" id="cd00167">
    <property type="entry name" value="SANT"/>
    <property type="match status" value="1"/>
</dbReference>
<dbReference type="PANTHER" id="PTHR13992:SF39">
    <property type="entry name" value="SMRTER, ISOFORM G"/>
    <property type="match status" value="1"/>
</dbReference>
<gene>
    <name evidence="3" type="ORF">PBRA_008378</name>
</gene>
<dbReference type="InterPro" id="IPR051571">
    <property type="entry name" value="N-CoR_corepressor"/>
</dbReference>
<dbReference type="PROSITE" id="PS51293">
    <property type="entry name" value="SANT"/>
    <property type="match status" value="1"/>
</dbReference>
<dbReference type="PANTHER" id="PTHR13992">
    <property type="entry name" value="NUCLEAR RECEPTOR CO-REPRESSOR RELATED NCOR"/>
    <property type="match status" value="1"/>
</dbReference>
<dbReference type="InterPro" id="IPR017884">
    <property type="entry name" value="SANT_dom"/>
</dbReference>
<evidence type="ECO:0000259" key="2">
    <source>
        <dbReference type="PROSITE" id="PS51294"/>
    </source>
</evidence>
<feature type="domain" description="SANT" evidence="1">
    <location>
        <begin position="28"/>
        <end position="79"/>
    </location>
</feature>
<sequence>MFERLFQSRTRPSLVTDPMALKMDREERRTSRWTDDEHAAFLKAFAATPKNFTTIAAALKGKSRAECVFHYYDCKNQVSYPVLKSKTPPRRRHR</sequence>
<evidence type="ECO:0000259" key="1">
    <source>
        <dbReference type="PROSITE" id="PS51293"/>
    </source>
</evidence>
<name>A0A0G4J177_PLABS</name>
<feature type="domain" description="HTH myb-type" evidence="2">
    <location>
        <begin position="25"/>
        <end position="79"/>
    </location>
</feature>